<dbReference type="InterPro" id="IPR050770">
    <property type="entry name" value="Intradiol_RC_Dioxygenase"/>
</dbReference>
<evidence type="ECO:0000256" key="3">
    <source>
        <dbReference type="ARBA" id="ARBA00022723"/>
    </source>
</evidence>
<gene>
    <name evidence="9" type="ORF">ACFPRA_11040</name>
</gene>
<evidence type="ECO:0000313" key="10">
    <source>
        <dbReference type="Proteomes" id="UP001596109"/>
    </source>
</evidence>
<comment type="similarity">
    <text evidence="2">Belongs to the intradiol ring-cleavage dioxygenase family.</text>
</comment>
<dbReference type="EMBL" id="JBHSNO010000005">
    <property type="protein sequence ID" value="MFC5589426.1"/>
    <property type="molecule type" value="Genomic_DNA"/>
</dbReference>
<feature type="domain" description="Intradiol ring-cleavage dioxygenases" evidence="7">
    <location>
        <begin position="76"/>
        <end position="247"/>
    </location>
</feature>
<keyword evidence="10" id="KW-1185">Reference proteome</keyword>
<dbReference type="Proteomes" id="UP001596109">
    <property type="component" value="Unassembled WGS sequence"/>
</dbReference>
<proteinExistence type="inferred from homology"/>
<dbReference type="SUPFAM" id="SSF49482">
    <property type="entry name" value="Aromatic compound dioxygenase"/>
    <property type="match status" value="1"/>
</dbReference>
<dbReference type="InterPro" id="IPR015889">
    <property type="entry name" value="Intradiol_dOase_core"/>
</dbReference>
<evidence type="ECO:0000256" key="1">
    <source>
        <dbReference type="ARBA" id="ARBA00001965"/>
    </source>
</evidence>
<organism evidence="9 10">
    <name type="scientific">Sporosarcina soli</name>
    <dbReference type="NCBI Taxonomy" id="334736"/>
    <lineage>
        <taxon>Bacteria</taxon>
        <taxon>Bacillati</taxon>
        <taxon>Bacillota</taxon>
        <taxon>Bacilli</taxon>
        <taxon>Bacillales</taxon>
        <taxon>Caryophanaceae</taxon>
        <taxon>Sporosarcina</taxon>
    </lineage>
</organism>
<dbReference type="PANTHER" id="PTHR33711">
    <property type="entry name" value="DIOXYGENASE, PUTATIVE (AFU_ORTHOLOGUE AFUA_2G02910)-RELATED"/>
    <property type="match status" value="1"/>
</dbReference>
<dbReference type="RefSeq" id="WP_381434088.1">
    <property type="nucleotide sequence ID" value="NZ_JBHSNO010000005.1"/>
</dbReference>
<dbReference type="Gene3D" id="2.60.130.10">
    <property type="entry name" value="Aromatic compound dioxygenase"/>
    <property type="match status" value="1"/>
</dbReference>
<keyword evidence="4 9" id="KW-0223">Dioxygenase</keyword>
<evidence type="ECO:0000256" key="4">
    <source>
        <dbReference type="ARBA" id="ARBA00022964"/>
    </source>
</evidence>
<dbReference type="Pfam" id="PF04444">
    <property type="entry name" value="Dioxygenase_N"/>
    <property type="match status" value="1"/>
</dbReference>
<keyword evidence="5" id="KW-0560">Oxidoreductase</keyword>
<keyword evidence="3" id="KW-0479">Metal-binding</keyword>
<evidence type="ECO:0000256" key="5">
    <source>
        <dbReference type="ARBA" id="ARBA00023002"/>
    </source>
</evidence>
<feature type="domain" description="Catechol dioxygenase N-terminal" evidence="8">
    <location>
        <begin position="2"/>
        <end position="70"/>
    </location>
</feature>
<evidence type="ECO:0000259" key="8">
    <source>
        <dbReference type="Pfam" id="PF04444"/>
    </source>
</evidence>
<dbReference type="InterPro" id="IPR007535">
    <property type="entry name" value="Catechol_dOase_N"/>
</dbReference>
<dbReference type="GO" id="GO:0051213">
    <property type="term" value="F:dioxygenase activity"/>
    <property type="evidence" value="ECO:0007669"/>
    <property type="project" value="UniProtKB-KW"/>
</dbReference>
<evidence type="ECO:0000256" key="2">
    <source>
        <dbReference type="ARBA" id="ARBA00007825"/>
    </source>
</evidence>
<comment type="cofactor">
    <cofactor evidence="1">
        <name>Fe(3+)</name>
        <dbReference type="ChEBI" id="CHEBI:29034"/>
    </cofactor>
</comment>
<sequence length="279" mass="31339">MNSRLEEITKKIVGNIHEVIVEYQINDTELMQALNFLTEVGERGEYQLLSDVLGISVLVDEITHGQEETAKTAHNVEGPLYRPNAPKMGSKAKICSDGDKGDRLILTGQVLSAENNLPLAHALVDIWQADEKGDYENQDENQADYNLRGLIETDEEGRFTIETVIPGPYEIAKAGPIGGFLEAIGRHDWRPGHIHFKVSHESCSPLTTMLFVPNDPWIDSDAIGAVRDSLIMKFEKIDAPEELTKYNVDEPFFLCKYDFILNTIENEKIEAKDEALQIK</sequence>
<evidence type="ECO:0000259" key="7">
    <source>
        <dbReference type="Pfam" id="PF00775"/>
    </source>
</evidence>
<name>A0ABW0TJ11_9BACL</name>
<evidence type="ECO:0000256" key="6">
    <source>
        <dbReference type="ARBA" id="ARBA00023004"/>
    </source>
</evidence>
<dbReference type="Pfam" id="PF00775">
    <property type="entry name" value="Dioxygenase_C"/>
    <property type="match status" value="1"/>
</dbReference>
<dbReference type="InterPro" id="IPR000627">
    <property type="entry name" value="Intradiol_dOase_C"/>
</dbReference>
<comment type="caution">
    <text evidence="9">The sequence shown here is derived from an EMBL/GenBank/DDBJ whole genome shotgun (WGS) entry which is preliminary data.</text>
</comment>
<protein>
    <submittedName>
        <fullName evidence="9">Dioxygenase</fullName>
    </submittedName>
</protein>
<reference evidence="10" key="1">
    <citation type="journal article" date="2019" name="Int. J. Syst. Evol. Microbiol.">
        <title>The Global Catalogue of Microorganisms (GCM) 10K type strain sequencing project: providing services to taxonomists for standard genome sequencing and annotation.</title>
        <authorList>
            <consortium name="The Broad Institute Genomics Platform"/>
            <consortium name="The Broad Institute Genome Sequencing Center for Infectious Disease"/>
            <person name="Wu L."/>
            <person name="Ma J."/>
        </authorList>
    </citation>
    <scope>NUCLEOTIDE SEQUENCE [LARGE SCALE GENOMIC DNA]</scope>
    <source>
        <strain evidence="10">CGMCC 4.1434</strain>
    </source>
</reference>
<accession>A0ABW0TJ11</accession>
<evidence type="ECO:0000313" key="9">
    <source>
        <dbReference type="EMBL" id="MFC5589426.1"/>
    </source>
</evidence>
<dbReference type="PANTHER" id="PTHR33711:SF7">
    <property type="entry name" value="INTRADIOL RING-CLEAVAGE DIOXYGENASES DOMAIN-CONTAINING PROTEIN-RELATED"/>
    <property type="match status" value="1"/>
</dbReference>
<keyword evidence="6" id="KW-0408">Iron</keyword>